<evidence type="ECO:0000256" key="6">
    <source>
        <dbReference type="ARBA" id="ARBA00022840"/>
    </source>
</evidence>
<comment type="catalytic activity">
    <reaction evidence="8">
        <text>L-seryl-[protein] + ATP = O-phospho-L-seryl-[protein] + ADP + H(+)</text>
        <dbReference type="Rhea" id="RHEA:17989"/>
        <dbReference type="Rhea" id="RHEA-COMP:9863"/>
        <dbReference type="Rhea" id="RHEA-COMP:11604"/>
        <dbReference type="ChEBI" id="CHEBI:15378"/>
        <dbReference type="ChEBI" id="CHEBI:29999"/>
        <dbReference type="ChEBI" id="CHEBI:30616"/>
        <dbReference type="ChEBI" id="CHEBI:83421"/>
        <dbReference type="ChEBI" id="CHEBI:456216"/>
        <dbReference type="EC" id="2.7.11.1"/>
    </reaction>
</comment>
<keyword evidence="5" id="KW-0418">Kinase</keyword>
<evidence type="ECO:0000256" key="8">
    <source>
        <dbReference type="ARBA" id="ARBA00048679"/>
    </source>
</evidence>
<organism evidence="12 13">
    <name type="scientific">Cladophialophora immunda</name>
    <dbReference type="NCBI Taxonomy" id="569365"/>
    <lineage>
        <taxon>Eukaryota</taxon>
        <taxon>Fungi</taxon>
        <taxon>Dikarya</taxon>
        <taxon>Ascomycota</taxon>
        <taxon>Pezizomycotina</taxon>
        <taxon>Eurotiomycetes</taxon>
        <taxon>Chaetothyriomycetidae</taxon>
        <taxon>Chaetothyriales</taxon>
        <taxon>Herpotrichiellaceae</taxon>
        <taxon>Cladophialophora</taxon>
    </lineage>
</organism>
<feature type="compositionally biased region" description="Polar residues" evidence="10">
    <location>
        <begin position="1007"/>
        <end position="1020"/>
    </location>
</feature>
<dbReference type="InterPro" id="IPR011009">
    <property type="entry name" value="Kinase-like_dom_sf"/>
</dbReference>
<evidence type="ECO:0000256" key="4">
    <source>
        <dbReference type="ARBA" id="ARBA00022741"/>
    </source>
</evidence>
<sequence>MSVQVQSYAEGIVVLLCDFGPFGQYAFALNIADNRSSILLGNNGHPRVLLCTRIRSSNKLFVRNNDHFMVLGWHSATGSHNHEWLLDVYSLYSLDTGDAMKARPLQLPDFYGSEIGSTVCFTIHQGEFYAITSQTNCESEEVDWTSYYHVVKFRLDDPDPELTIKLIWRRQHLEAPINDAWNDLGFQIDRSTGELLVVEERKEWLNGGSRSIRTYYTQPIGRADFKDLKEGLRHPPNDRLSVTLDEHSNSRCEEPIVRADRYVQAEFQADASEEQTAKEYIRSRTKWNGYSFNAQAFIDLVTDEAVMEGEWRPRQRIKLRVVSRQELSPLVRDATNGGSVALVLRKRTRNREGQEMEDGERAFTPSTVSLWPPDDAPQGLDAILCPEGRAGDVKAMLGDEGIVYMAGPPREPGSAERALVFVCFDPTFGFQGMQRLDGRSAVPKSERKRKMECYEYDETQHTVHLGGQDQRQSQGIDVDLTDPTERQKLEARDVGDSTSSPSRSDEPEITAGGQRNKAIRRLHQLAKTSAITERQFVSTQATRMNFSQPFEEERLPWYDSDQFYPVRIGEIFHSKYKVVGKLGYGAHSTVWLCRNMKATGFVAIKVCTREVAKSPRIHRELQFYEHVSSLNSEHYGQAYIRGLFETFTINGPTGQHLCLVHPPMHMTIRELQHQNPSHRLNEQILKWTLFNLLSALSFLHDEAKVTHTGNLLWPRYPVDLCDRAGDEATARADIMSIIAGESRKKHYYASDRLFNHLKPLADDLPQPKPDLYDGAFPQQIDRRVRRDLGKHIVPCNNTSLPAAPNFFLEGKSEGGRADVAKRQACHDGAIGARVMHSLQNYQSAEPIYDGNAYSFSATYHQGTATLQLYAHHLTPPKAPGEPPECHMSQLKGFQMTSDRETFVKGAGGFRYNRDRAKTDRDNFIDHANQIARRAPAETPSTTLTDSRTSLSVLQEDESDTSADELVAEQTTAKRTRHATVEQSRHAAMPPAAASYSARHLSIISRQPTTSAHYVQSSARSGQALEGGKSRRQIRPTRKVLDNTYTDSIR</sequence>
<feature type="compositionally biased region" description="Basic and acidic residues" evidence="10">
    <location>
        <begin position="483"/>
        <end position="495"/>
    </location>
</feature>
<dbReference type="AlphaFoldDB" id="A0A0D2CMP1"/>
<reference evidence="12 13" key="1">
    <citation type="submission" date="2015-01" db="EMBL/GenBank/DDBJ databases">
        <title>The Genome Sequence of Cladophialophora immunda CBS83496.</title>
        <authorList>
            <consortium name="The Broad Institute Genomics Platform"/>
            <person name="Cuomo C."/>
            <person name="de Hoog S."/>
            <person name="Gorbushina A."/>
            <person name="Stielow B."/>
            <person name="Teixiera M."/>
            <person name="Abouelleil A."/>
            <person name="Chapman S.B."/>
            <person name="Priest M."/>
            <person name="Young S.K."/>
            <person name="Wortman J."/>
            <person name="Nusbaum C."/>
            <person name="Birren B."/>
        </authorList>
    </citation>
    <scope>NUCLEOTIDE SEQUENCE [LARGE SCALE GENOMIC DNA]</scope>
    <source>
        <strain evidence="12 13">CBS 83496</strain>
    </source>
</reference>
<feature type="region of interest" description="Disordered" evidence="10">
    <location>
        <begin position="1007"/>
        <end position="1049"/>
    </location>
</feature>
<dbReference type="SMART" id="SM00220">
    <property type="entry name" value="S_TKc"/>
    <property type="match status" value="1"/>
</dbReference>
<evidence type="ECO:0000256" key="3">
    <source>
        <dbReference type="ARBA" id="ARBA00022679"/>
    </source>
</evidence>
<keyword evidence="2" id="KW-0723">Serine/threonine-protein kinase</keyword>
<dbReference type="GO" id="GO:0000245">
    <property type="term" value="P:spliceosomal complex assembly"/>
    <property type="evidence" value="ECO:0007669"/>
    <property type="project" value="TreeGrafter"/>
</dbReference>
<dbReference type="RefSeq" id="XP_016245050.1">
    <property type="nucleotide sequence ID" value="XM_016397859.1"/>
</dbReference>
<dbReference type="PANTHER" id="PTHR47634:SF9">
    <property type="entry name" value="PROTEIN KINASE DOMAIN-CONTAINING PROTEIN-RELATED"/>
    <property type="match status" value="1"/>
</dbReference>
<dbReference type="PROSITE" id="PS00107">
    <property type="entry name" value="PROTEIN_KINASE_ATP"/>
    <property type="match status" value="1"/>
</dbReference>
<dbReference type="EMBL" id="KN847045">
    <property type="protein sequence ID" value="KIW24834.1"/>
    <property type="molecule type" value="Genomic_DNA"/>
</dbReference>
<comment type="catalytic activity">
    <reaction evidence="7">
        <text>L-threonyl-[protein] + ATP = O-phospho-L-threonyl-[protein] + ADP + H(+)</text>
        <dbReference type="Rhea" id="RHEA:46608"/>
        <dbReference type="Rhea" id="RHEA-COMP:11060"/>
        <dbReference type="Rhea" id="RHEA-COMP:11605"/>
        <dbReference type="ChEBI" id="CHEBI:15378"/>
        <dbReference type="ChEBI" id="CHEBI:30013"/>
        <dbReference type="ChEBI" id="CHEBI:30616"/>
        <dbReference type="ChEBI" id="CHEBI:61977"/>
        <dbReference type="ChEBI" id="CHEBI:456216"/>
        <dbReference type="EC" id="2.7.11.1"/>
    </reaction>
</comment>
<proteinExistence type="predicted"/>
<evidence type="ECO:0000256" key="9">
    <source>
        <dbReference type="PROSITE-ProRule" id="PRU10141"/>
    </source>
</evidence>
<feature type="domain" description="Protein kinase" evidence="11">
    <location>
        <begin position="576"/>
        <end position="776"/>
    </location>
</feature>
<dbReference type="PANTHER" id="PTHR47634">
    <property type="entry name" value="PROTEIN KINASE DOMAIN-CONTAINING PROTEIN-RELATED"/>
    <property type="match status" value="1"/>
</dbReference>
<dbReference type="InterPro" id="IPR057684">
    <property type="entry name" value="DUF7924"/>
</dbReference>
<dbReference type="EC" id="2.7.11.1" evidence="1"/>
<dbReference type="Pfam" id="PF25545">
    <property type="entry name" value="DUF7924"/>
    <property type="match status" value="1"/>
</dbReference>
<evidence type="ECO:0000256" key="7">
    <source>
        <dbReference type="ARBA" id="ARBA00047899"/>
    </source>
</evidence>
<dbReference type="Gene3D" id="1.10.510.10">
    <property type="entry name" value="Transferase(Phosphotransferase) domain 1"/>
    <property type="match status" value="1"/>
</dbReference>
<keyword evidence="4 9" id="KW-0547">Nucleotide-binding</keyword>
<dbReference type="SUPFAM" id="SSF56112">
    <property type="entry name" value="Protein kinase-like (PK-like)"/>
    <property type="match status" value="1"/>
</dbReference>
<keyword evidence="6 9" id="KW-0067">ATP-binding</keyword>
<accession>A0A0D2CMP1</accession>
<evidence type="ECO:0000256" key="5">
    <source>
        <dbReference type="ARBA" id="ARBA00022777"/>
    </source>
</evidence>
<dbReference type="STRING" id="569365.A0A0D2CMP1"/>
<evidence type="ECO:0000313" key="13">
    <source>
        <dbReference type="Proteomes" id="UP000054466"/>
    </source>
</evidence>
<dbReference type="InterPro" id="IPR000719">
    <property type="entry name" value="Prot_kinase_dom"/>
</dbReference>
<keyword evidence="3" id="KW-0808">Transferase</keyword>
<feature type="region of interest" description="Disordered" evidence="10">
    <location>
        <begin position="482"/>
        <end position="516"/>
    </location>
</feature>
<dbReference type="GO" id="GO:0005737">
    <property type="term" value="C:cytoplasm"/>
    <property type="evidence" value="ECO:0007669"/>
    <property type="project" value="TreeGrafter"/>
</dbReference>
<evidence type="ECO:0000256" key="2">
    <source>
        <dbReference type="ARBA" id="ARBA00022527"/>
    </source>
</evidence>
<dbReference type="GO" id="GO:0004674">
    <property type="term" value="F:protein serine/threonine kinase activity"/>
    <property type="evidence" value="ECO:0007669"/>
    <property type="project" value="UniProtKB-KW"/>
</dbReference>
<dbReference type="GO" id="GO:0005634">
    <property type="term" value="C:nucleus"/>
    <property type="evidence" value="ECO:0007669"/>
    <property type="project" value="TreeGrafter"/>
</dbReference>
<dbReference type="Gene3D" id="3.30.200.20">
    <property type="entry name" value="Phosphorylase Kinase, domain 1"/>
    <property type="match status" value="1"/>
</dbReference>
<feature type="region of interest" description="Disordered" evidence="10">
    <location>
        <begin position="970"/>
        <end position="989"/>
    </location>
</feature>
<dbReference type="OrthoDB" id="5359231at2759"/>
<evidence type="ECO:0000313" key="12">
    <source>
        <dbReference type="EMBL" id="KIW24834.1"/>
    </source>
</evidence>
<dbReference type="HOGENOM" id="CLU_291178_0_0_1"/>
<evidence type="ECO:0000256" key="10">
    <source>
        <dbReference type="SAM" id="MobiDB-lite"/>
    </source>
</evidence>
<name>A0A0D2CMP1_9EURO</name>
<evidence type="ECO:0000259" key="11">
    <source>
        <dbReference type="SMART" id="SM00220"/>
    </source>
</evidence>
<keyword evidence="13" id="KW-1185">Reference proteome</keyword>
<dbReference type="GeneID" id="27349718"/>
<evidence type="ECO:0000256" key="1">
    <source>
        <dbReference type="ARBA" id="ARBA00012513"/>
    </source>
</evidence>
<gene>
    <name evidence="12" type="ORF">PV07_10524</name>
</gene>
<dbReference type="VEuPathDB" id="FungiDB:PV07_10524"/>
<dbReference type="GO" id="GO:0005524">
    <property type="term" value="F:ATP binding"/>
    <property type="evidence" value="ECO:0007669"/>
    <property type="project" value="UniProtKB-UniRule"/>
</dbReference>
<feature type="binding site" evidence="9">
    <location>
        <position position="605"/>
    </location>
    <ligand>
        <name>ATP</name>
        <dbReference type="ChEBI" id="CHEBI:30616"/>
    </ligand>
</feature>
<dbReference type="GO" id="GO:0050684">
    <property type="term" value="P:regulation of mRNA processing"/>
    <property type="evidence" value="ECO:0007669"/>
    <property type="project" value="TreeGrafter"/>
</dbReference>
<protein>
    <recommendedName>
        <fullName evidence="1">non-specific serine/threonine protein kinase</fullName>
        <ecNumber evidence="1">2.7.11.1</ecNumber>
    </recommendedName>
</protein>
<dbReference type="InterPro" id="IPR017441">
    <property type="entry name" value="Protein_kinase_ATP_BS"/>
</dbReference>
<dbReference type="Proteomes" id="UP000054466">
    <property type="component" value="Unassembled WGS sequence"/>
</dbReference>
<dbReference type="InterPro" id="IPR051334">
    <property type="entry name" value="SRPK"/>
</dbReference>